<gene>
    <name evidence="2" type="ORF">ACFSMZ_07430</name>
</gene>
<sequence length="167" mass="17992">MRGILSSLVVLSVVATAAPAFAQATAMGKNGAWGIYSYNSSSGKVCYAMSMPTQKLPETLDHGDIFFFISPKAGRPNTFEIQFQTAYNMQQGSKVNLTVDGDKKFVLFTEGKSAWLENVNDEPAVIDAMRRGSEMKVSAVSGRGNPTNYTFSLSGVTASLNAIQNCR</sequence>
<dbReference type="EMBL" id="JBHUIR010000021">
    <property type="protein sequence ID" value="MFD2259596.1"/>
    <property type="molecule type" value="Genomic_DNA"/>
</dbReference>
<dbReference type="InterPro" id="IPR038696">
    <property type="entry name" value="IalB_sf"/>
</dbReference>
<dbReference type="Gene3D" id="2.60.40.1880">
    <property type="entry name" value="Invasion associated locus B (IalB) protein"/>
    <property type="match status" value="1"/>
</dbReference>
<dbReference type="InterPro" id="IPR010642">
    <property type="entry name" value="Invasion_prot_B"/>
</dbReference>
<keyword evidence="3" id="KW-1185">Reference proteome</keyword>
<evidence type="ECO:0000256" key="1">
    <source>
        <dbReference type="SAM" id="SignalP"/>
    </source>
</evidence>
<name>A0ABW5DJ46_9HYPH</name>
<keyword evidence="1" id="KW-0732">Signal</keyword>
<evidence type="ECO:0000313" key="3">
    <source>
        <dbReference type="Proteomes" id="UP001597373"/>
    </source>
</evidence>
<proteinExistence type="predicted"/>
<comment type="caution">
    <text evidence="2">The sequence shown here is derived from an EMBL/GenBank/DDBJ whole genome shotgun (WGS) entry which is preliminary data.</text>
</comment>
<accession>A0ABW5DJ46</accession>
<dbReference type="Pfam" id="PF06776">
    <property type="entry name" value="IalB"/>
    <property type="match status" value="1"/>
</dbReference>
<evidence type="ECO:0000313" key="2">
    <source>
        <dbReference type="EMBL" id="MFD2259596.1"/>
    </source>
</evidence>
<reference evidence="3" key="1">
    <citation type="journal article" date="2019" name="Int. J. Syst. Evol. Microbiol.">
        <title>The Global Catalogue of Microorganisms (GCM) 10K type strain sequencing project: providing services to taxonomists for standard genome sequencing and annotation.</title>
        <authorList>
            <consortium name="The Broad Institute Genomics Platform"/>
            <consortium name="The Broad Institute Genome Sequencing Center for Infectious Disease"/>
            <person name="Wu L."/>
            <person name="Ma J."/>
        </authorList>
    </citation>
    <scope>NUCLEOTIDE SEQUENCE [LARGE SCALE GENOMIC DNA]</scope>
    <source>
        <strain evidence="3">KCTC 23707</strain>
    </source>
</reference>
<dbReference type="RefSeq" id="WP_345098992.1">
    <property type="nucleotide sequence ID" value="NZ_BAABGS010000020.1"/>
</dbReference>
<protein>
    <submittedName>
        <fullName evidence="2">Invasion associated locus B family protein</fullName>
    </submittedName>
</protein>
<dbReference type="Proteomes" id="UP001597373">
    <property type="component" value="Unassembled WGS sequence"/>
</dbReference>
<feature type="signal peptide" evidence="1">
    <location>
        <begin position="1"/>
        <end position="22"/>
    </location>
</feature>
<feature type="chain" id="PRO_5047423360" evidence="1">
    <location>
        <begin position="23"/>
        <end position="167"/>
    </location>
</feature>
<organism evidence="2 3">
    <name type="scientific">Chelativorans composti</name>
    <dbReference type="NCBI Taxonomy" id="768533"/>
    <lineage>
        <taxon>Bacteria</taxon>
        <taxon>Pseudomonadati</taxon>
        <taxon>Pseudomonadota</taxon>
        <taxon>Alphaproteobacteria</taxon>
        <taxon>Hyphomicrobiales</taxon>
        <taxon>Phyllobacteriaceae</taxon>
        <taxon>Chelativorans</taxon>
    </lineage>
</organism>